<dbReference type="Pfam" id="PF08436">
    <property type="entry name" value="DXP_redisom_C"/>
    <property type="match status" value="1"/>
</dbReference>
<dbReference type="EMBL" id="CP001229">
    <property type="protein sequence ID" value="ACN98451.1"/>
    <property type="molecule type" value="Genomic_DNA"/>
</dbReference>
<dbReference type="GO" id="GO:0030145">
    <property type="term" value="F:manganese ion binding"/>
    <property type="evidence" value="ECO:0007669"/>
    <property type="project" value="TreeGrafter"/>
</dbReference>
<dbReference type="GO" id="GO:0070402">
    <property type="term" value="F:NADPH binding"/>
    <property type="evidence" value="ECO:0007669"/>
    <property type="project" value="InterPro"/>
</dbReference>
<dbReference type="HOGENOM" id="CLU_035714_4_0_0"/>
<evidence type="ECO:0000256" key="1">
    <source>
        <dbReference type="ARBA" id="ARBA00005094"/>
    </source>
</evidence>
<feature type="domain" description="1-deoxy-D-xylulose 5-phosphate reductoisomerase C-terminal" evidence="11">
    <location>
        <begin position="132"/>
        <end position="215"/>
    </location>
</feature>
<dbReference type="HAMAP" id="MF_00183">
    <property type="entry name" value="DXP_reductoisom"/>
    <property type="match status" value="1"/>
</dbReference>
<dbReference type="InterPro" id="IPR036169">
    <property type="entry name" value="DXPR_C_sf"/>
</dbReference>
<evidence type="ECO:0000256" key="9">
    <source>
        <dbReference type="HAMAP-Rule" id="MF_00183"/>
    </source>
</evidence>
<gene>
    <name evidence="9 13" type="primary">dxr</name>
    <name evidence="13" type="ordered locus">SULAZ_0176</name>
</gene>
<comment type="pathway">
    <text evidence="1 9">Isoprenoid biosynthesis; isopentenyl diphosphate biosynthesis via DXP pathway; isopentenyl diphosphate from 1-deoxy-D-xylulose 5-phosphate: step 1/6.</text>
</comment>
<feature type="binding site" evidence="9">
    <location>
        <position position="137"/>
    </location>
    <ligand>
        <name>1-deoxy-D-xylulose 5-phosphate</name>
        <dbReference type="ChEBI" id="CHEBI:57792"/>
    </ligand>
</feature>
<comment type="similarity">
    <text evidence="2 9">Belongs to the DXR family.</text>
</comment>
<evidence type="ECO:0000313" key="13">
    <source>
        <dbReference type="EMBL" id="ACN98451.1"/>
    </source>
</evidence>
<dbReference type="OrthoDB" id="9806546at2"/>
<dbReference type="NCBIfam" id="TIGR00243">
    <property type="entry name" value="Dxr"/>
    <property type="match status" value="1"/>
</dbReference>
<reference evidence="13 14" key="1">
    <citation type="journal article" date="2009" name="J. Bacteriol.">
        <title>Complete and draft genome sequences of six members of the Aquificales.</title>
        <authorList>
            <person name="Reysenbach A.L."/>
            <person name="Hamamura N."/>
            <person name="Podar M."/>
            <person name="Griffiths E."/>
            <person name="Ferreira S."/>
            <person name="Hochstein R."/>
            <person name="Heidelberg J."/>
            <person name="Johnson J."/>
            <person name="Mead D."/>
            <person name="Pohorille A."/>
            <person name="Sarmiento M."/>
            <person name="Schweighofer K."/>
            <person name="Seshadri R."/>
            <person name="Voytek M.A."/>
        </authorList>
    </citation>
    <scope>NUCLEOTIDE SEQUENCE [LARGE SCALE GENOMIC DNA]</scope>
    <source>
        <strain evidence="14">Az-Fu1 / DSM 15241 / OCM 825</strain>
    </source>
</reference>
<keyword evidence="3 9" id="KW-0479">Metal-binding</keyword>
<feature type="binding site" evidence="9">
    <location>
        <position position="204"/>
    </location>
    <ligand>
        <name>1-deoxy-D-xylulose 5-phosphate</name>
        <dbReference type="ChEBI" id="CHEBI:57792"/>
    </ligand>
</feature>
<dbReference type="Gene3D" id="1.10.1740.10">
    <property type="match status" value="1"/>
</dbReference>
<feature type="binding site" evidence="9">
    <location>
        <position position="114"/>
    </location>
    <ligand>
        <name>NADPH</name>
        <dbReference type="ChEBI" id="CHEBI:57783"/>
    </ligand>
</feature>
<sequence length="375" mass="42431">MIEIGLLGSTGSVGTQVLDIVRKNKDKIKVKLLGASKPSEKLLSQIKEFNPRYVYIESGELLNFKNTKVFVGENSLDFLRDLDLDLFIIAIAGVKGIKPTYILLESNKKVATANKEAIICLGELEKDKYKNIIPIDSEHSAIFQIIDRKPLDDVRRIILTASGGPFLNLPLKELENVTIDQTLNHPRWSMGKKISVDSATLINKGFEVIEAHYLFNIPYEKIDVVIHPESIIHGMVEYIDGTVVANMSNPDMRIPISYAIFYPERKYINNNYLDFTKLKSLNFLTPDYKKFPLLKVAIECGKKAGVYPTALTMADEVAVNLYLQGKIKFLDIYKIVIEVIESVKNDKINSIQDLLEFIKYVEKYSLLIAEKYGSS</sequence>
<dbReference type="RefSeq" id="WP_012673775.1">
    <property type="nucleotide sequence ID" value="NC_012438.1"/>
</dbReference>
<feature type="binding site" evidence="9">
    <location>
        <position position="37"/>
    </location>
    <ligand>
        <name>NADPH</name>
        <dbReference type="ChEBI" id="CHEBI:57783"/>
    </ligand>
</feature>
<evidence type="ECO:0000259" key="11">
    <source>
        <dbReference type="Pfam" id="PF08436"/>
    </source>
</evidence>
<feature type="binding site" evidence="9">
    <location>
        <position position="207"/>
    </location>
    <ligand>
        <name>1-deoxy-D-xylulose 5-phosphate</name>
        <dbReference type="ChEBI" id="CHEBI:57792"/>
    </ligand>
</feature>
<evidence type="ECO:0000259" key="10">
    <source>
        <dbReference type="Pfam" id="PF02670"/>
    </source>
</evidence>
<dbReference type="GO" id="GO:0016853">
    <property type="term" value="F:isomerase activity"/>
    <property type="evidence" value="ECO:0007669"/>
    <property type="project" value="UniProtKB-KW"/>
</dbReference>
<dbReference type="EC" id="1.1.1.267" evidence="9"/>
<feature type="binding site" evidence="9">
    <location>
        <position position="138"/>
    </location>
    <ligand>
        <name>1-deoxy-D-xylulose 5-phosphate</name>
        <dbReference type="ChEBI" id="CHEBI:57792"/>
    </ligand>
</feature>
<evidence type="ECO:0000259" key="12">
    <source>
        <dbReference type="Pfam" id="PF13288"/>
    </source>
</evidence>
<dbReference type="InterPro" id="IPR013644">
    <property type="entry name" value="DXP_reductoisomerase_C"/>
</dbReference>
<keyword evidence="4 9" id="KW-0521">NADP</keyword>
<dbReference type="InterPro" id="IPR036291">
    <property type="entry name" value="NAD(P)-bd_dom_sf"/>
</dbReference>
<dbReference type="SUPFAM" id="SSF55347">
    <property type="entry name" value="Glyceraldehyde-3-phosphate dehydrogenase-like, C-terminal domain"/>
    <property type="match status" value="1"/>
</dbReference>
<feature type="binding site" evidence="9">
    <location>
        <position position="207"/>
    </location>
    <ligand>
        <name>Mn(2+)</name>
        <dbReference type="ChEBI" id="CHEBI:29035"/>
    </ligand>
</feature>
<feature type="binding site" evidence="9">
    <location>
        <position position="10"/>
    </location>
    <ligand>
        <name>NADPH</name>
        <dbReference type="ChEBI" id="CHEBI:57783"/>
    </ligand>
</feature>
<proteinExistence type="inferred from homology"/>
<dbReference type="UniPathway" id="UPA00056">
    <property type="reaction ID" value="UER00092"/>
</dbReference>
<evidence type="ECO:0000256" key="6">
    <source>
        <dbReference type="ARBA" id="ARBA00023211"/>
    </source>
</evidence>
<keyword evidence="6 9" id="KW-0464">Manganese</keyword>
<name>C1DXR1_SULAA</name>
<feature type="binding site" evidence="9">
    <location>
        <position position="138"/>
    </location>
    <ligand>
        <name>Mn(2+)</name>
        <dbReference type="ChEBI" id="CHEBI:29035"/>
    </ligand>
</feature>
<dbReference type="PANTHER" id="PTHR30525">
    <property type="entry name" value="1-DEOXY-D-XYLULOSE 5-PHOSPHATE REDUCTOISOMERASE"/>
    <property type="match status" value="1"/>
</dbReference>
<dbReference type="Proteomes" id="UP000001369">
    <property type="component" value="Chromosome"/>
</dbReference>
<feature type="domain" description="DXP reductoisomerase C-terminal" evidence="12">
    <location>
        <begin position="247"/>
        <end position="358"/>
    </location>
</feature>
<dbReference type="GO" id="GO:0051484">
    <property type="term" value="P:isopentenyl diphosphate biosynthetic process, methylerythritol 4-phosphate pathway involved in terpenoid biosynthetic process"/>
    <property type="evidence" value="ECO:0007669"/>
    <property type="project" value="TreeGrafter"/>
</dbReference>
<organism evidence="13 14">
    <name type="scientific">Sulfurihydrogenibium azorense (strain DSM 15241 / OCM 825 / Az-Fu1)</name>
    <dbReference type="NCBI Taxonomy" id="204536"/>
    <lineage>
        <taxon>Bacteria</taxon>
        <taxon>Pseudomonadati</taxon>
        <taxon>Aquificota</taxon>
        <taxon>Aquificia</taxon>
        <taxon>Aquificales</taxon>
        <taxon>Hydrogenothermaceae</taxon>
        <taxon>Sulfurihydrogenibium</taxon>
    </lineage>
</organism>
<comment type="catalytic activity">
    <reaction evidence="8">
        <text>2-C-methyl-D-erythritol 4-phosphate + NADP(+) = 1-deoxy-D-xylulose 5-phosphate + NADPH + H(+)</text>
        <dbReference type="Rhea" id="RHEA:13717"/>
        <dbReference type="ChEBI" id="CHEBI:15378"/>
        <dbReference type="ChEBI" id="CHEBI:57783"/>
        <dbReference type="ChEBI" id="CHEBI:57792"/>
        <dbReference type="ChEBI" id="CHEBI:58262"/>
        <dbReference type="ChEBI" id="CHEBI:58349"/>
        <dbReference type="EC" id="1.1.1.267"/>
    </reaction>
    <physiologicalReaction direction="right-to-left" evidence="8">
        <dbReference type="Rhea" id="RHEA:13719"/>
    </physiologicalReaction>
</comment>
<evidence type="ECO:0000256" key="3">
    <source>
        <dbReference type="ARBA" id="ARBA00022723"/>
    </source>
</evidence>
<protein>
    <recommendedName>
        <fullName evidence="9">1-deoxy-D-xylulose 5-phosphate reductoisomerase</fullName>
        <shortName evidence="9">DXP reductoisomerase</shortName>
        <ecNumber evidence="9">1.1.1.267</ecNumber>
    </recommendedName>
    <alternativeName>
        <fullName evidence="9">1-deoxyxylulose-5-phosphate reductoisomerase</fullName>
    </alternativeName>
    <alternativeName>
        <fullName evidence="9">2-C-methyl-D-erythritol 4-phosphate synthase</fullName>
    </alternativeName>
</protein>
<feature type="binding site" evidence="9">
    <location>
        <position position="12"/>
    </location>
    <ligand>
        <name>NADPH</name>
        <dbReference type="ChEBI" id="CHEBI:57783"/>
    </ligand>
</feature>
<comment type="caution">
    <text evidence="9">Lacks conserved residue(s) required for the propagation of feature annotation.</text>
</comment>
<dbReference type="SUPFAM" id="SSF69055">
    <property type="entry name" value="1-deoxy-D-xylulose-5-phosphate reductoisomerase, C-terminal domain"/>
    <property type="match status" value="1"/>
</dbReference>
<keyword evidence="7 9" id="KW-0414">Isoprene biosynthesis</keyword>
<feature type="domain" description="1-deoxy-D-xylulose 5-phosphate reductoisomerase N-terminal" evidence="10">
    <location>
        <begin position="4"/>
        <end position="122"/>
    </location>
</feature>
<evidence type="ECO:0000256" key="4">
    <source>
        <dbReference type="ARBA" id="ARBA00022857"/>
    </source>
</evidence>
<dbReference type="InterPro" id="IPR026877">
    <property type="entry name" value="DXPR_C"/>
</dbReference>
<keyword evidence="5 9" id="KW-0560">Oxidoreductase</keyword>
<dbReference type="Pfam" id="PF13288">
    <property type="entry name" value="DXPR_C"/>
    <property type="match status" value="1"/>
</dbReference>
<dbReference type="Pfam" id="PF02670">
    <property type="entry name" value="DXP_reductoisom"/>
    <property type="match status" value="1"/>
</dbReference>
<evidence type="ECO:0000256" key="5">
    <source>
        <dbReference type="ARBA" id="ARBA00023002"/>
    </source>
</evidence>
<dbReference type="KEGG" id="saf:SULAZ_0176"/>
<dbReference type="SUPFAM" id="SSF51735">
    <property type="entry name" value="NAD(P)-binding Rossmann-fold domains"/>
    <property type="match status" value="1"/>
</dbReference>
<feature type="binding site" evidence="9">
    <location>
        <position position="115"/>
    </location>
    <ligand>
        <name>1-deoxy-D-xylulose 5-phosphate</name>
        <dbReference type="ChEBI" id="CHEBI:57792"/>
    </ligand>
</feature>
<feature type="binding site" evidence="9">
    <location>
        <position position="116"/>
    </location>
    <ligand>
        <name>NADPH</name>
        <dbReference type="ChEBI" id="CHEBI:57783"/>
    </ligand>
</feature>
<dbReference type="Gene3D" id="3.40.50.720">
    <property type="entry name" value="NAD(P)-binding Rossmann-like Domain"/>
    <property type="match status" value="1"/>
</dbReference>
<dbReference type="GO" id="GO:0030604">
    <property type="term" value="F:1-deoxy-D-xylulose-5-phosphate reductoisomerase activity"/>
    <property type="evidence" value="ECO:0007669"/>
    <property type="project" value="UniProtKB-UniRule"/>
</dbReference>
<dbReference type="PANTHER" id="PTHR30525:SF0">
    <property type="entry name" value="1-DEOXY-D-XYLULOSE 5-PHOSPHATE REDUCTOISOMERASE, CHLOROPLASTIC"/>
    <property type="match status" value="1"/>
</dbReference>
<dbReference type="AlphaFoldDB" id="C1DXR1"/>
<feature type="binding site" evidence="9">
    <location>
        <position position="203"/>
    </location>
    <ligand>
        <name>1-deoxy-D-xylulose 5-phosphate</name>
        <dbReference type="ChEBI" id="CHEBI:57792"/>
    </ligand>
</feature>
<evidence type="ECO:0000256" key="8">
    <source>
        <dbReference type="ARBA" id="ARBA00048543"/>
    </source>
</evidence>
<dbReference type="eggNOG" id="COG0743">
    <property type="taxonomic scope" value="Bacteria"/>
</dbReference>
<accession>C1DXR1</accession>
<dbReference type="InterPro" id="IPR003821">
    <property type="entry name" value="DXP_reductoisomerase"/>
</dbReference>
<feature type="binding site" evidence="9">
    <location>
        <position position="136"/>
    </location>
    <ligand>
        <name>Mn(2+)</name>
        <dbReference type="ChEBI" id="CHEBI:29035"/>
    </ligand>
</feature>
<keyword evidence="14" id="KW-1185">Reference proteome</keyword>
<dbReference type="PIRSF" id="PIRSF006205">
    <property type="entry name" value="Dxp_reductismrs"/>
    <property type="match status" value="1"/>
</dbReference>
<feature type="binding site" evidence="9">
    <location>
        <position position="11"/>
    </location>
    <ligand>
        <name>NADPH</name>
        <dbReference type="ChEBI" id="CHEBI:57783"/>
    </ligand>
</feature>
<comment type="cofactor">
    <cofactor evidence="9">
        <name>Mg(2+)</name>
        <dbReference type="ChEBI" id="CHEBI:18420"/>
    </cofactor>
    <cofactor evidence="9">
        <name>Mn(2+)</name>
        <dbReference type="ChEBI" id="CHEBI:29035"/>
    </cofactor>
</comment>
<feature type="binding site" evidence="9">
    <location>
        <position position="162"/>
    </location>
    <ligand>
        <name>1-deoxy-D-xylulose 5-phosphate</name>
        <dbReference type="ChEBI" id="CHEBI:57792"/>
    </ligand>
</feature>
<evidence type="ECO:0000256" key="2">
    <source>
        <dbReference type="ARBA" id="ARBA00006825"/>
    </source>
</evidence>
<evidence type="ECO:0000313" key="14">
    <source>
        <dbReference type="Proteomes" id="UP000001369"/>
    </source>
</evidence>
<dbReference type="InterPro" id="IPR013512">
    <property type="entry name" value="DXP_reductoisomerase_N"/>
</dbReference>
<keyword evidence="13" id="KW-0413">Isomerase</keyword>
<feature type="binding site" evidence="9">
    <location>
        <position position="191"/>
    </location>
    <ligand>
        <name>NADPH</name>
        <dbReference type="ChEBI" id="CHEBI:57783"/>
    </ligand>
</feature>
<feature type="binding site" evidence="9">
    <location>
        <position position="185"/>
    </location>
    <ligand>
        <name>1-deoxy-D-xylulose 5-phosphate</name>
        <dbReference type="ChEBI" id="CHEBI:57792"/>
    </ligand>
</feature>
<evidence type="ECO:0000256" key="7">
    <source>
        <dbReference type="ARBA" id="ARBA00023229"/>
    </source>
</evidence>
<comment type="function">
    <text evidence="9">Catalyzes the NADPH-dependent rearrangement and reduction of 1-deoxy-D-xylulose-5-phosphate (DXP) to 2-C-methyl-D-erythritol 4-phosphate (MEP).</text>
</comment>
<feature type="binding site" evidence="9">
    <location>
        <position position="198"/>
    </location>
    <ligand>
        <name>1-deoxy-D-xylulose 5-phosphate</name>
        <dbReference type="ChEBI" id="CHEBI:57792"/>
    </ligand>
</feature>
<dbReference type="STRING" id="204536.SULAZ_0176"/>
<feature type="binding site" evidence="9">
    <location>
        <position position="13"/>
    </location>
    <ligand>
        <name>NADPH</name>
        <dbReference type="ChEBI" id="CHEBI:57783"/>
    </ligand>
</feature>
<keyword evidence="9" id="KW-0460">Magnesium</keyword>